<evidence type="ECO:0000256" key="1">
    <source>
        <dbReference type="ARBA" id="ARBA00004141"/>
    </source>
</evidence>
<feature type="transmembrane region" description="Helical" evidence="5">
    <location>
        <begin position="145"/>
        <end position="163"/>
    </location>
</feature>
<feature type="transmembrane region" description="Helical" evidence="5">
    <location>
        <begin position="119"/>
        <end position="138"/>
    </location>
</feature>
<keyword evidence="7" id="KW-0378">Hydrolase</keyword>
<gene>
    <name evidence="7" type="ORF">QOZ93_002791</name>
</gene>
<evidence type="ECO:0000313" key="8">
    <source>
        <dbReference type="Proteomes" id="UP001224418"/>
    </source>
</evidence>
<evidence type="ECO:0000256" key="4">
    <source>
        <dbReference type="ARBA" id="ARBA00023136"/>
    </source>
</evidence>
<comment type="subcellular location">
    <subcellularLocation>
        <location evidence="1">Membrane</location>
        <topology evidence="1">Multi-pass membrane protein</topology>
    </subcellularLocation>
</comment>
<keyword evidence="2 5" id="KW-0812">Transmembrane</keyword>
<evidence type="ECO:0000256" key="2">
    <source>
        <dbReference type="ARBA" id="ARBA00022692"/>
    </source>
</evidence>
<protein>
    <submittedName>
        <fullName evidence="7">Membrane associated rhomboid family serine protease</fullName>
    </submittedName>
</protein>
<keyword evidence="3 5" id="KW-1133">Transmembrane helix</keyword>
<keyword evidence="4 5" id="KW-0472">Membrane</keyword>
<dbReference type="EMBL" id="JAUSWN010000045">
    <property type="protein sequence ID" value="MDQ0481025.1"/>
    <property type="molecule type" value="Genomic_DNA"/>
</dbReference>
<dbReference type="SUPFAM" id="SSF144091">
    <property type="entry name" value="Rhomboid-like"/>
    <property type="match status" value="1"/>
</dbReference>
<dbReference type="InterPro" id="IPR022764">
    <property type="entry name" value="Peptidase_S54_rhomboid_dom"/>
</dbReference>
<dbReference type="Proteomes" id="UP001224418">
    <property type="component" value="Unassembled WGS sequence"/>
</dbReference>
<dbReference type="RefSeq" id="WP_307357425.1">
    <property type="nucleotide sequence ID" value="NZ_BAAACJ010000050.1"/>
</dbReference>
<sequence>MKLEGIKNKFQYNSPVILTFTLISLGAYFLGWLSHGNITKFLFSVYRTSVLDPLQYIRIFTHVFGHVNWQHFVGNFTIILLIGPMVEEKYGSKIIIEMILITAGVTGILNVLFFPQIMLLGASGIAFMFILLGSFVNVEKGKIPLTFIIILFVFLGKEIVQGILSKDNISQFAHIIGGGCGSIFGYLYNKRG</sequence>
<feature type="transmembrane region" description="Helical" evidence="5">
    <location>
        <begin position="59"/>
        <end position="82"/>
    </location>
</feature>
<feature type="transmembrane region" description="Helical" evidence="5">
    <location>
        <begin position="169"/>
        <end position="188"/>
    </location>
</feature>
<keyword evidence="8" id="KW-1185">Reference proteome</keyword>
<dbReference type="PANTHER" id="PTHR43066">
    <property type="entry name" value="RHOMBOID-RELATED PROTEIN"/>
    <property type="match status" value="1"/>
</dbReference>
<keyword evidence="7" id="KW-0645">Protease</keyword>
<feature type="transmembrane region" description="Helical" evidence="5">
    <location>
        <begin position="94"/>
        <end position="113"/>
    </location>
</feature>
<evidence type="ECO:0000259" key="6">
    <source>
        <dbReference type="Pfam" id="PF01694"/>
    </source>
</evidence>
<accession>A0ABU0JV92</accession>
<organism evidence="7 8">
    <name type="scientific">Hathewaya limosa</name>
    <name type="common">Clostridium limosum</name>
    <dbReference type="NCBI Taxonomy" id="1536"/>
    <lineage>
        <taxon>Bacteria</taxon>
        <taxon>Bacillati</taxon>
        <taxon>Bacillota</taxon>
        <taxon>Clostridia</taxon>
        <taxon>Eubacteriales</taxon>
        <taxon>Clostridiaceae</taxon>
        <taxon>Hathewaya</taxon>
    </lineage>
</organism>
<dbReference type="GO" id="GO:0006508">
    <property type="term" value="P:proteolysis"/>
    <property type="evidence" value="ECO:0007669"/>
    <property type="project" value="UniProtKB-KW"/>
</dbReference>
<dbReference type="GO" id="GO:0008233">
    <property type="term" value="F:peptidase activity"/>
    <property type="evidence" value="ECO:0007669"/>
    <property type="project" value="UniProtKB-KW"/>
</dbReference>
<feature type="transmembrane region" description="Helical" evidence="5">
    <location>
        <begin position="12"/>
        <end position="33"/>
    </location>
</feature>
<evidence type="ECO:0000313" key="7">
    <source>
        <dbReference type="EMBL" id="MDQ0481025.1"/>
    </source>
</evidence>
<dbReference type="InterPro" id="IPR035952">
    <property type="entry name" value="Rhomboid-like_sf"/>
</dbReference>
<feature type="domain" description="Peptidase S54 rhomboid" evidence="6">
    <location>
        <begin position="55"/>
        <end position="188"/>
    </location>
</feature>
<name>A0ABU0JV92_HATLI</name>
<comment type="caution">
    <text evidence="7">The sequence shown here is derived from an EMBL/GenBank/DDBJ whole genome shotgun (WGS) entry which is preliminary data.</text>
</comment>
<evidence type="ECO:0000256" key="3">
    <source>
        <dbReference type="ARBA" id="ARBA00022989"/>
    </source>
</evidence>
<dbReference type="Gene3D" id="1.20.1540.10">
    <property type="entry name" value="Rhomboid-like"/>
    <property type="match status" value="1"/>
</dbReference>
<proteinExistence type="predicted"/>
<reference evidence="7 8" key="1">
    <citation type="submission" date="2023-07" db="EMBL/GenBank/DDBJ databases">
        <title>Genomic Encyclopedia of Type Strains, Phase IV (KMG-IV): sequencing the most valuable type-strain genomes for metagenomic binning, comparative biology and taxonomic classification.</title>
        <authorList>
            <person name="Goeker M."/>
        </authorList>
    </citation>
    <scope>NUCLEOTIDE SEQUENCE [LARGE SCALE GENOMIC DNA]</scope>
    <source>
        <strain evidence="7 8">DSM 1400</strain>
    </source>
</reference>
<dbReference type="Pfam" id="PF01694">
    <property type="entry name" value="Rhomboid"/>
    <property type="match status" value="1"/>
</dbReference>
<evidence type="ECO:0000256" key="5">
    <source>
        <dbReference type="SAM" id="Phobius"/>
    </source>
</evidence>